<dbReference type="PANTHER" id="PTHR46558:SF11">
    <property type="entry name" value="HTH-TYPE TRANSCRIPTIONAL REGULATOR XRE"/>
    <property type="match status" value="1"/>
</dbReference>
<comment type="caution">
    <text evidence="3">The sequence shown here is derived from an EMBL/GenBank/DDBJ whole genome shotgun (WGS) entry which is preliminary data.</text>
</comment>
<dbReference type="SMART" id="SM00530">
    <property type="entry name" value="HTH_XRE"/>
    <property type="match status" value="1"/>
</dbReference>
<evidence type="ECO:0000256" key="1">
    <source>
        <dbReference type="ARBA" id="ARBA00023125"/>
    </source>
</evidence>
<feature type="domain" description="HTH cro/C1-type" evidence="2">
    <location>
        <begin position="41"/>
        <end position="95"/>
    </location>
</feature>
<evidence type="ECO:0000259" key="2">
    <source>
        <dbReference type="PROSITE" id="PS50943"/>
    </source>
</evidence>
<dbReference type="CDD" id="cd00093">
    <property type="entry name" value="HTH_XRE"/>
    <property type="match status" value="1"/>
</dbReference>
<evidence type="ECO:0000313" key="3">
    <source>
        <dbReference type="EMBL" id="MFD2871946.1"/>
    </source>
</evidence>
<dbReference type="PROSITE" id="PS50943">
    <property type="entry name" value="HTH_CROC1"/>
    <property type="match status" value="1"/>
</dbReference>
<keyword evidence="4" id="KW-1185">Reference proteome</keyword>
<dbReference type="Gene3D" id="1.10.260.40">
    <property type="entry name" value="lambda repressor-like DNA-binding domains"/>
    <property type="match status" value="1"/>
</dbReference>
<dbReference type="InterPro" id="IPR010982">
    <property type="entry name" value="Lambda_DNA-bd_dom_sf"/>
</dbReference>
<dbReference type="PANTHER" id="PTHR46558">
    <property type="entry name" value="TRACRIPTIONAL REGULATORY PROTEIN-RELATED-RELATED"/>
    <property type="match status" value="1"/>
</dbReference>
<gene>
    <name evidence="3" type="ORF">ACFS5N_05670</name>
</gene>
<organism evidence="3 4">
    <name type="scientific">Mucilaginibacter ximonensis</name>
    <dbReference type="NCBI Taxonomy" id="538021"/>
    <lineage>
        <taxon>Bacteria</taxon>
        <taxon>Pseudomonadati</taxon>
        <taxon>Bacteroidota</taxon>
        <taxon>Sphingobacteriia</taxon>
        <taxon>Sphingobacteriales</taxon>
        <taxon>Sphingobacteriaceae</taxon>
        <taxon>Mucilaginibacter</taxon>
    </lineage>
</organism>
<dbReference type="Proteomes" id="UP001597557">
    <property type="component" value="Unassembled WGS sequence"/>
</dbReference>
<sequence>MERRKGKNIEQFINKAAGESGTEKRERFESDLSMEVLQELIVAARKKKNLSQEELAALIGVKKARISQLEKGYGNATIATIAKVSKALDLPIRITVKLNGRQWELC</sequence>
<protein>
    <submittedName>
        <fullName evidence="3">Helix-turn-helix domain-containing protein</fullName>
    </submittedName>
</protein>
<dbReference type="RefSeq" id="WP_377183125.1">
    <property type="nucleotide sequence ID" value="NZ_JBHUPD010000001.1"/>
</dbReference>
<name>A0ABW5Y9M2_9SPHI</name>
<evidence type="ECO:0000313" key="4">
    <source>
        <dbReference type="Proteomes" id="UP001597557"/>
    </source>
</evidence>
<dbReference type="Pfam" id="PF01381">
    <property type="entry name" value="HTH_3"/>
    <property type="match status" value="1"/>
</dbReference>
<accession>A0ABW5Y9M2</accession>
<keyword evidence="1" id="KW-0238">DNA-binding</keyword>
<proteinExistence type="predicted"/>
<dbReference type="InterPro" id="IPR001387">
    <property type="entry name" value="Cro/C1-type_HTH"/>
</dbReference>
<reference evidence="4" key="1">
    <citation type="journal article" date="2019" name="Int. J. Syst. Evol. Microbiol.">
        <title>The Global Catalogue of Microorganisms (GCM) 10K type strain sequencing project: providing services to taxonomists for standard genome sequencing and annotation.</title>
        <authorList>
            <consortium name="The Broad Institute Genomics Platform"/>
            <consortium name="The Broad Institute Genome Sequencing Center for Infectious Disease"/>
            <person name="Wu L."/>
            <person name="Ma J."/>
        </authorList>
    </citation>
    <scope>NUCLEOTIDE SEQUENCE [LARGE SCALE GENOMIC DNA]</scope>
    <source>
        <strain evidence="4">KCTC 22437</strain>
    </source>
</reference>
<dbReference type="EMBL" id="JBHUPD010000001">
    <property type="protein sequence ID" value="MFD2871946.1"/>
    <property type="molecule type" value="Genomic_DNA"/>
</dbReference>
<dbReference type="SUPFAM" id="SSF47413">
    <property type="entry name" value="lambda repressor-like DNA-binding domains"/>
    <property type="match status" value="1"/>
</dbReference>